<dbReference type="EMBL" id="JAKOGI010000552">
    <property type="protein sequence ID" value="KAJ8433264.1"/>
    <property type="molecule type" value="Genomic_DNA"/>
</dbReference>
<sequence length="175" mass="19889">MKNVSLSLSRTDSKKELRRKTLMYSMIARFNEYNRQDKVYLSVVENEDTRAEFGTTLSVNVGLLPKSVGYDPSKSKKNTRGHISNDESVSRAKILMLNRLSTDVHLTNRGEDTVENNNSNQDLEVNFKHRARKKCNTVGANTSRLLLGDSFLNDIQSCSYMPTSLEDVPCLLFYV</sequence>
<proteinExistence type="predicted"/>
<keyword evidence="2" id="KW-1185">Reference proteome</keyword>
<reference evidence="1" key="1">
    <citation type="submission" date="2022-04" db="EMBL/GenBank/DDBJ databases">
        <title>Carnegiea gigantea Genome sequencing and assembly v2.</title>
        <authorList>
            <person name="Copetti D."/>
            <person name="Sanderson M.J."/>
            <person name="Burquez A."/>
            <person name="Wojciechowski M.F."/>
        </authorList>
    </citation>
    <scope>NUCLEOTIDE SEQUENCE</scope>
    <source>
        <strain evidence="1">SGP5-SGP5p</strain>
        <tissue evidence="1">Aerial part</tissue>
    </source>
</reference>
<protein>
    <submittedName>
        <fullName evidence="1">Uncharacterized protein</fullName>
    </submittedName>
</protein>
<comment type="caution">
    <text evidence="1">The sequence shown here is derived from an EMBL/GenBank/DDBJ whole genome shotgun (WGS) entry which is preliminary data.</text>
</comment>
<accession>A0A9Q1JY62</accession>
<name>A0A9Q1JY62_9CARY</name>
<dbReference type="AlphaFoldDB" id="A0A9Q1JY62"/>
<dbReference type="Proteomes" id="UP001153076">
    <property type="component" value="Unassembled WGS sequence"/>
</dbReference>
<evidence type="ECO:0000313" key="1">
    <source>
        <dbReference type="EMBL" id="KAJ8433264.1"/>
    </source>
</evidence>
<gene>
    <name evidence="1" type="ORF">Cgig2_001662</name>
</gene>
<evidence type="ECO:0000313" key="2">
    <source>
        <dbReference type="Proteomes" id="UP001153076"/>
    </source>
</evidence>
<organism evidence="1 2">
    <name type="scientific">Carnegiea gigantea</name>
    <dbReference type="NCBI Taxonomy" id="171969"/>
    <lineage>
        <taxon>Eukaryota</taxon>
        <taxon>Viridiplantae</taxon>
        <taxon>Streptophyta</taxon>
        <taxon>Embryophyta</taxon>
        <taxon>Tracheophyta</taxon>
        <taxon>Spermatophyta</taxon>
        <taxon>Magnoliopsida</taxon>
        <taxon>eudicotyledons</taxon>
        <taxon>Gunneridae</taxon>
        <taxon>Pentapetalae</taxon>
        <taxon>Caryophyllales</taxon>
        <taxon>Cactineae</taxon>
        <taxon>Cactaceae</taxon>
        <taxon>Cactoideae</taxon>
        <taxon>Echinocereeae</taxon>
        <taxon>Carnegiea</taxon>
    </lineage>
</organism>